<dbReference type="AlphaFoldDB" id="A0AAE1X3N5"/>
<keyword evidence="2" id="KW-1185">Reference proteome</keyword>
<reference evidence="1" key="1">
    <citation type="submission" date="2020-06" db="EMBL/GenBank/DDBJ databases">
        <authorList>
            <person name="Li T."/>
            <person name="Hu X."/>
            <person name="Zhang T."/>
            <person name="Song X."/>
            <person name="Zhang H."/>
            <person name="Dai N."/>
            <person name="Sheng W."/>
            <person name="Hou X."/>
            <person name="Wei L."/>
        </authorList>
    </citation>
    <scope>NUCLEOTIDE SEQUENCE</scope>
    <source>
        <strain evidence="1">K16</strain>
        <tissue evidence="1">Leaf</tissue>
    </source>
</reference>
<evidence type="ECO:0000313" key="2">
    <source>
        <dbReference type="Proteomes" id="UP001289374"/>
    </source>
</evidence>
<reference evidence="1" key="2">
    <citation type="journal article" date="2024" name="Plant">
        <title>Genomic evolution and insights into agronomic trait innovations of Sesamum species.</title>
        <authorList>
            <person name="Miao H."/>
            <person name="Wang L."/>
            <person name="Qu L."/>
            <person name="Liu H."/>
            <person name="Sun Y."/>
            <person name="Le M."/>
            <person name="Wang Q."/>
            <person name="Wei S."/>
            <person name="Zheng Y."/>
            <person name="Lin W."/>
            <person name="Duan Y."/>
            <person name="Cao H."/>
            <person name="Xiong S."/>
            <person name="Wang X."/>
            <person name="Wei L."/>
            <person name="Li C."/>
            <person name="Ma Q."/>
            <person name="Ju M."/>
            <person name="Zhao R."/>
            <person name="Li G."/>
            <person name="Mu C."/>
            <person name="Tian Q."/>
            <person name="Mei H."/>
            <person name="Zhang T."/>
            <person name="Gao T."/>
            <person name="Zhang H."/>
        </authorList>
    </citation>
    <scope>NUCLEOTIDE SEQUENCE</scope>
    <source>
        <strain evidence="1">K16</strain>
    </source>
</reference>
<comment type="caution">
    <text evidence="1">The sequence shown here is derived from an EMBL/GenBank/DDBJ whole genome shotgun (WGS) entry which is preliminary data.</text>
</comment>
<gene>
    <name evidence="1" type="ORF">Sango_0819200</name>
</gene>
<sequence length="155" mass="17252">MKPKIHALEQNHTWQLTPLPIRKRVIECKCVYKTKLRADGSVESSWLAFIAIGGIEHAKSVSTLFPQGLKLSSESSTLFHNVDSYKSSSQLADLFTKVPVKSFELMLSKLGLASLDPNPTFGRAVEIDDHLQLLQKSGDDKRLGEDEAIEEIMNA</sequence>
<evidence type="ECO:0000313" key="1">
    <source>
        <dbReference type="EMBL" id="KAK4404506.1"/>
    </source>
</evidence>
<dbReference type="EMBL" id="JACGWL010000004">
    <property type="protein sequence ID" value="KAK4404506.1"/>
    <property type="molecule type" value="Genomic_DNA"/>
</dbReference>
<proteinExistence type="predicted"/>
<dbReference type="Proteomes" id="UP001289374">
    <property type="component" value="Unassembled WGS sequence"/>
</dbReference>
<accession>A0AAE1X3N5</accession>
<protein>
    <submittedName>
        <fullName evidence="1">Uncharacterized protein</fullName>
    </submittedName>
</protein>
<organism evidence="1 2">
    <name type="scientific">Sesamum angolense</name>
    <dbReference type="NCBI Taxonomy" id="2727404"/>
    <lineage>
        <taxon>Eukaryota</taxon>
        <taxon>Viridiplantae</taxon>
        <taxon>Streptophyta</taxon>
        <taxon>Embryophyta</taxon>
        <taxon>Tracheophyta</taxon>
        <taxon>Spermatophyta</taxon>
        <taxon>Magnoliopsida</taxon>
        <taxon>eudicotyledons</taxon>
        <taxon>Gunneridae</taxon>
        <taxon>Pentapetalae</taxon>
        <taxon>asterids</taxon>
        <taxon>lamiids</taxon>
        <taxon>Lamiales</taxon>
        <taxon>Pedaliaceae</taxon>
        <taxon>Sesamum</taxon>
    </lineage>
</organism>
<name>A0AAE1X3N5_9LAMI</name>